<evidence type="ECO:0000256" key="1">
    <source>
        <dbReference type="SAM" id="MobiDB-lite"/>
    </source>
</evidence>
<comment type="caution">
    <text evidence="2">The sequence shown here is derived from an EMBL/GenBank/DDBJ whole genome shotgun (WGS) entry which is preliminary data.</text>
</comment>
<dbReference type="Proteomes" id="UP000572817">
    <property type="component" value="Unassembled WGS sequence"/>
</dbReference>
<dbReference type="AlphaFoldDB" id="A0A8H4INN1"/>
<dbReference type="OrthoDB" id="439943at2759"/>
<gene>
    <name evidence="2" type="ORF">GTA08_BOTSDO07925</name>
</gene>
<dbReference type="EMBL" id="WWBZ02000051">
    <property type="protein sequence ID" value="KAF4304154.1"/>
    <property type="molecule type" value="Genomic_DNA"/>
</dbReference>
<name>A0A8H4INN1_9PEZI</name>
<evidence type="ECO:0000313" key="2">
    <source>
        <dbReference type="EMBL" id="KAF4304154.1"/>
    </source>
</evidence>
<feature type="region of interest" description="Disordered" evidence="1">
    <location>
        <begin position="496"/>
        <end position="515"/>
    </location>
</feature>
<feature type="region of interest" description="Disordered" evidence="1">
    <location>
        <begin position="739"/>
        <end position="778"/>
    </location>
</feature>
<feature type="compositionally biased region" description="Polar residues" evidence="1">
    <location>
        <begin position="499"/>
        <end position="514"/>
    </location>
</feature>
<feature type="compositionally biased region" description="Acidic residues" evidence="1">
    <location>
        <begin position="127"/>
        <end position="140"/>
    </location>
</feature>
<feature type="compositionally biased region" description="Polar residues" evidence="1">
    <location>
        <begin position="51"/>
        <end position="73"/>
    </location>
</feature>
<organism evidence="2 3">
    <name type="scientific">Botryosphaeria dothidea</name>
    <dbReference type="NCBI Taxonomy" id="55169"/>
    <lineage>
        <taxon>Eukaryota</taxon>
        <taxon>Fungi</taxon>
        <taxon>Dikarya</taxon>
        <taxon>Ascomycota</taxon>
        <taxon>Pezizomycotina</taxon>
        <taxon>Dothideomycetes</taxon>
        <taxon>Dothideomycetes incertae sedis</taxon>
        <taxon>Botryosphaeriales</taxon>
        <taxon>Botryosphaeriaceae</taxon>
        <taxon>Botryosphaeria</taxon>
    </lineage>
</organism>
<feature type="compositionally biased region" description="Basic and acidic residues" evidence="1">
    <location>
        <begin position="1"/>
        <end position="10"/>
    </location>
</feature>
<evidence type="ECO:0000313" key="3">
    <source>
        <dbReference type="Proteomes" id="UP000572817"/>
    </source>
</evidence>
<feature type="compositionally biased region" description="Basic and acidic residues" evidence="1">
    <location>
        <begin position="754"/>
        <end position="772"/>
    </location>
</feature>
<keyword evidence="3" id="KW-1185">Reference proteome</keyword>
<proteinExistence type="predicted"/>
<accession>A0A8H4INN1</accession>
<reference evidence="2" key="1">
    <citation type="submission" date="2020-04" db="EMBL/GenBank/DDBJ databases">
        <title>Genome Assembly and Annotation of Botryosphaeria dothidea sdau 11-99, a Latent Pathogen of Apple Fruit Ring Rot in China.</title>
        <authorList>
            <person name="Yu C."/>
            <person name="Diao Y."/>
            <person name="Lu Q."/>
            <person name="Zhao J."/>
            <person name="Cui S."/>
            <person name="Peng C."/>
            <person name="He B."/>
            <person name="Liu H."/>
        </authorList>
    </citation>
    <scope>NUCLEOTIDE SEQUENCE [LARGE SCALE GENOMIC DNA]</scope>
    <source>
        <strain evidence="2">Sdau11-99</strain>
    </source>
</reference>
<feature type="region of interest" description="Disordered" evidence="1">
    <location>
        <begin position="1"/>
        <end position="171"/>
    </location>
</feature>
<sequence>MDLRLPRTDDSTYSPHSDATPPSLPPPANHVSPENLTANDRVASYKPAHRPTSQSTKRSRHAPSNSDSTTDSSELLRDNMASQDDTYDFLESSGVLVPSDDDGAETVSSGSFAMLGPNLEETHSVNGDEDEHISDDEQETPEPVFQPSDSGLTTRPDIRTPEASTLAEKPRQIVDGNKIHIFQPVVRSYGSQWAGMSGNSVDELRYSIAKENLDWAGPFRILFAGFPFSMPNDIKSSEHMITEKLAAALSVGQPESQTVKTHTTGVRMSSFGSDVVIKEIFSYDDQTSDMFTKSIPTALPNLVVICSQSMNLIHLEDENLMKLQAVMEDRGVPILNIALSSPVGGRYSFSPDNKSLRICLKSGEEELSVEPVDLNTFLNLDDAQLNRHLLCIGVGSDGEEDDMNEEIEENKKVERNVWFKKSFDHVQSTVRAQPTWALLVVGFLLSSMVAVMVGGNFLPGSVQDGAVQKAEQVAALNSAIQTFTGTKTDVSVIQRESEPNTMAGSPANSRSNEVLSKDTASKSVSIVEHPFSPRANDSENFKLHIIGDYHFVVTPPKSWASFRKSPKLSIRIQRGAEEVPFTTEKLVDGVHAVRVEPKDAYGTLNVTISTGSRPRIQQSLTVDFGSPWLKMSSWAGMMKTDVALAQQNAKNTSLALFKGLELFRETGKNITDVILHSANSGAQKALQLFNETFSASTKLHNECRGKHLGMTSAIINAAKQVDLAKPVNRARRNAKRIANKLSEKTKALRSKGTIQEEEKPKGRNKFRGDRTGGKKARP</sequence>
<protein>
    <submittedName>
        <fullName evidence="2">Uncharacterized protein</fullName>
    </submittedName>
</protein>